<dbReference type="GO" id="GO:0004190">
    <property type="term" value="F:aspartic-type endopeptidase activity"/>
    <property type="evidence" value="ECO:0007669"/>
    <property type="project" value="UniProtKB-UniRule"/>
</dbReference>
<evidence type="ECO:0000256" key="11">
    <source>
        <dbReference type="SAM" id="MobiDB-lite"/>
    </source>
</evidence>
<dbReference type="PANTHER" id="PTHR33695:SF1">
    <property type="entry name" value="LIPOPROTEIN SIGNAL PEPTIDASE"/>
    <property type="match status" value="1"/>
</dbReference>
<evidence type="ECO:0000256" key="10">
    <source>
        <dbReference type="RuleBase" id="RU004181"/>
    </source>
</evidence>
<evidence type="ECO:0000256" key="7">
    <source>
        <dbReference type="ARBA" id="ARBA00022989"/>
    </source>
</evidence>
<accession>A0A1B9N9F8</accession>
<evidence type="ECO:0000256" key="5">
    <source>
        <dbReference type="ARBA" id="ARBA00022750"/>
    </source>
</evidence>
<dbReference type="EC" id="3.4.23.36" evidence="9"/>
<protein>
    <recommendedName>
        <fullName evidence="9">Lipoprotein signal peptidase</fullName>
        <ecNumber evidence="9">3.4.23.36</ecNumber>
    </recommendedName>
    <alternativeName>
        <fullName evidence="9">Prolipoprotein signal peptidase</fullName>
    </alternativeName>
    <alternativeName>
        <fullName evidence="9">Signal peptidase II</fullName>
        <shortName evidence="9">SPase II</shortName>
    </alternativeName>
</protein>
<comment type="function">
    <text evidence="9">This protein specifically catalyzes the removal of signal peptides from prolipoproteins.</text>
</comment>
<evidence type="ECO:0000256" key="8">
    <source>
        <dbReference type="ARBA" id="ARBA00023136"/>
    </source>
</evidence>
<dbReference type="HAMAP" id="MF_00161">
    <property type="entry name" value="LspA"/>
    <property type="match status" value="1"/>
</dbReference>
<dbReference type="PRINTS" id="PR00781">
    <property type="entry name" value="LIPOSIGPTASE"/>
</dbReference>
<keyword evidence="3 9" id="KW-0645">Protease</keyword>
<feature type="active site" evidence="9">
    <location>
        <position position="114"/>
    </location>
</feature>
<organism evidence="12 13">
    <name type="scientific">Microbacterium sediminis</name>
    <dbReference type="NCBI Taxonomy" id="904291"/>
    <lineage>
        <taxon>Bacteria</taxon>
        <taxon>Bacillati</taxon>
        <taxon>Actinomycetota</taxon>
        <taxon>Actinomycetes</taxon>
        <taxon>Micrococcales</taxon>
        <taxon>Microbacteriaceae</taxon>
        <taxon>Microbacterium</taxon>
    </lineage>
</organism>
<dbReference type="Pfam" id="PF01252">
    <property type="entry name" value="Peptidase_A8"/>
    <property type="match status" value="1"/>
</dbReference>
<comment type="catalytic activity">
    <reaction evidence="9">
        <text>Release of signal peptides from bacterial membrane prolipoproteins. Hydrolyzes -Xaa-Yaa-Zaa-|-(S,diacylglyceryl)Cys-, in which Xaa is hydrophobic (preferably Leu), and Yaa (Ala or Ser) and Zaa (Gly or Ala) have small, neutral side chains.</text>
        <dbReference type="EC" id="3.4.23.36"/>
    </reaction>
</comment>
<evidence type="ECO:0000256" key="9">
    <source>
        <dbReference type="HAMAP-Rule" id="MF_00161"/>
    </source>
</evidence>
<evidence type="ECO:0000256" key="4">
    <source>
        <dbReference type="ARBA" id="ARBA00022692"/>
    </source>
</evidence>
<evidence type="ECO:0000256" key="6">
    <source>
        <dbReference type="ARBA" id="ARBA00022801"/>
    </source>
</evidence>
<evidence type="ECO:0000313" key="13">
    <source>
        <dbReference type="Proteomes" id="UP000093355"/>
    </source>
</evidence>
<evidence type="ECO:0000256" key="2">
    <source>
        <dbReference type="ARBA" id="ARBA00022475"/>
    </source>
</evidence>
<feature type="transmembrane region" description="Helical" evidence="9">
    <location>
        <begin position="80"/>
        <end position="98"/>
    </location>
</feature>
<dbReference type="EMBL" id="LXMD01000027">
    <property type="protein sequence ID" value="OCG73220.1"/>
    <property type="molecule type" value="Genomic_DNA"/>
</dbReference>
<keyword evidence="4 9" id="KW-0812">Transmembrane</keyword>
<evidence type="ECO:0000313" key="12">
    <source>
        <dbReference type="EMBL" id="OCG73220.1"/>
    </source>
</evidence>
<evidence type="ECO:0000256" key="1">
    <source>
        <dbReference type="ARBA" id="ARBA00006139"/>
    </source>
</evidence>
<name>A0A1B9N9F8_9MICO</name>
<keyword evidence="7 9" id="KW-1133">Transmembrane helix</keyword>
<feature type="active site" evidence="9">
    <location>
        <position position="135"/>
    </location>
</feature>
<dbReference type="PANTHER" id="PTHR33695">
    <property type="entry name" value="LIPOPROTEIN SIGNAL PEPTIDASE"/>
    <property type="match status" value="1"/>
</dbReference>
<dbReference type="AlphaFoldDB" id="A0A1B9N9F8"/>
<sequence>MAILAVLVLAADQFSKQLVLQHLEPGVAVPVAGEALQFVLVFNPGAAFSLGEGVTWIFTIAMAIVAGVIVFLAATRVRSRLWAVVLGLLLGGVLGNLADRLFREPGFAVGHVVDFILTPWMWFWTPNAAIYNVADIFIVGGMAAVALLLVIGIELDGTRGATRDAPVAAESVADADAGATADADAGPADTDPAVADPAAPAAPAKDAD</sequence>
<keyword evidence="5 9" id="KW-0064">Aspartyl protease</keyword>
<feature type="transmembrane region" description="Helical" evidence="9">
    <location>
        <begin position="54"/>
        <end position="74"/>
    </location>
</feature>
<proteinExistence type="inferred from homology"/>
<comment type="caution">
    <text evidence="9">Lacks conserved residue(s) required for the propagation of feature annotation.</text>
</comment>
<gene>
    <name evidence="9" type="primary">lspA</name>
    <name evidence="12" type="ORF">A7J15_09440</name>
</gene>
<dbReference type="NCBIfam" id="TIGR00077">
    <property type="entry name" value="lspA"/>
    <property type="match status" value="1"/>
</dbReference>
<keyword evidence="2 9" id="KW-1003">Cell membrane</keyword>
<comment type="similarity">
    <text evidence="1 9 10">Belongs to the peptidase A8 family.</text>
</comment>
<dbReference type="GO" id="GO:0006508">
    <property type="term" value="P:proteolysis"/>
    <property type="evidence" value="ECO:0007669"/>
    <property type="project" value="UniProtKB-KW"/>
</dbReference>
<dbReference type="Proteomes" id="UP000093355">
    <property type="component" value="Unassembled WGS sequence"/>
</dbReference>
<dbReference type="UniPathway" id="UPA00665"/>
<reference evidence="12 13" key="1">
    <citation type="submission" date="2016-05" db="EMBL/GenBank/DDBJ databases">
        <authorList>
            <person name="Lavstsen T."/>
            <person name="Jespersen J.S."/>
        </authorList>
    </citation>
    <scope>NUCLEOTIDE SEQUENCE [LARGE SCALE GENOMIC DNA]</scope>
    <source>
        <strain evidence="12 13">YLB-01</strain>
    </source>
</reference>
<comment type="subcellular location">
    <subcellularLocation>
        <location evidence="9">Cell membrane</location>
        <topology evidence="9">Multi-pass membrane protein</topology>
    </subcellularLocation>
</comment>
<keyword evidence="6 9" id="KW-0378">Hydrolase</keyword>
<keyword evidence="8 9" id="KW-0472">Membrane</keyword>
<feature type="transmembrane region" description="Helical" evidence="9">
    <location>
        <begin position="129"/>
        <end position="153"/>
    </location>
</feature>
<comment type="pathway">
    <text evidence="9">Protein modification; lipoprotein biosynthesis (signal peptide cleavage).</text>
</comment>
<evidence type="ECO:0000256" key="3">
    <source>
        <dbReference type="ARBA" id="ARBA00022670"/>
    </source>
</evidence>
<dbReference type="STRING" id="904291.A7J15_09440"/>
<dbReference type="InterPro" id="IPR001872">
    <property type="entry name" value="Peptidase_A8"/>
</dbReference>
<feature type="region of interest" description="Disordered" evidence="11">
    <location>
        <begin position="176"/>
        <end position="208"/>
    </location>
</feature>
<comment type="caution">
    <text evidence="12">The sequence shown here is derived from an EMBL/GenBank/DDBJ whole genome shotgun (WGS) entry which is preliminary data.</text>
</comment>
<dbReference type="GO" id="GO:0005886">
    <property type="term" value="C:plasma membrane"/>
    <property type="evidence" value="ECO:0007669"/>
    <property type="project" value="UniProtKB-SubCell"/>
</dbReference>
<keyword evidence="13" id="KW-1185">Reference proteome</keyword>